<dbReference type="InterPro" id="IPR002508">
    <property type="entry name" value="MurNAc-LAA_cat"/>
</dbReference>
<evidence type="ECO:0000256" key="3">
    <source>
        <dbReference type="ARBA" id="ARBA00010860"/>
    </source>
</evidence>
<dbReference type="FunFam" id="3.40.630.40:FF:000001">
    <property type="entry name" value="N-acetylmuramoyl-L-alanine amidase"/>
    <property type="match status" value="1"/>
</dbReference>
<comment type="catalytic activity">
    <reaction evidence="1">
        <text>Hydrolyzes the link between N-acetylmuramoyl residues and L-amino acid residues in certain cell-wall glycopeptides.</text>
        <dbReference type="EC" id="3.5.1.28"/>
    </reaction>
</comment>
<sequence>MRIQIIVFSLCMLFNLVLNAAKLKGIEIKQDLGKASLLFNLDKAINHKIFTLTNPDRVVVDLENTELAFDLHKLNLNKNLVTRVRSGYQNKHTLRLVFEVANKVMLETKPWNTLSRNRNGFSLNISTNHLDLLTKSIKNVPPLSPLPIKQVRKPLRDVIVVLDPGHGGKDPGAIGPRRTAEKNVTLSIATKLKQIIDKQPGMRAVLTRTGDYYVGLRERLAIARKYNGDVFISIHADAFINRDSNGASVFALSQRGATSEAARWLAEKENYSELGGVNLAGLDDQSGLVRTVLIDLSQTATIGASLHMGEKVLRNLNTLTKLHNNKVEQARFMVLKSPDIPSILIETGFITNPREERNLTSTYYQTRLTQSIFQGLRGYFWEYPPHGTHIEALVNSKMRFTLGSVDNKLPKSIANHHSSTVALGLDKPESNNA</sequence>
<dbReference type="GO" id="GO:0008745">
    <property type="term" value="F:N-acetylmuramoyl-L-alanine amidase activity"/>
    <property type="evidence" value="ECO:0007669"/>
    <property type="project" value="UniProtKB-EC"/>
</dbReference>
<dbReference type="CDD" id="cd02696">
    <property type="entry name" value="MurNAc-LAA"/>
    <property type="match status" value="1"/>
</dbReference>
<dbReference type="PANTHER" id="PTHR30404:SF0">
    <property type="entry name" value="N-ACETYLMURAMOYL-L-ALANINE AMIDASE AMIC"/>
    <property type="match status" value="1"/>
</dbReference>
<dbReference type="Gene3D" id="2.60.40.3500">
    <property type="match status" value="1"/>
</dbReference>
<dbReference type="Pfam" id="PF11741">
    <property type="entry name" value="AMIN"/>
    <property type="match status" value="1"/>
</dbReference>
<dbReference type="SMART" id="SM00646">
    <property type="entry name" value="Ami_3"/>
    <property type="match status" value="1"/>
</dbReference>
<evidence type="ECO:0000256" key="2">
    <source>
        <dbReference type="ARBA" id="ARBA00004418"/>
    </source>
</evidence>
<dbReference type="AlphaFoldDB" id="A0A378JRN1"/>
<gene>
    <name evidence="11" type="primary">amiB</name>
    <name evidence="11" type="ORF">NCTC13316_02656</name>
</gene>
<dbReference type="PANTHER" id="PTHR30404">
    <property type="entry name" value="N-ACETYLMURAMOYL-L-ALANINE AMIDASE"/>
    <property type="match status" value="1"/>
</dbReference>
<evidence type="ECO:0000256" key="8">
    <source>
        <dbReference type="ARBA" id="ARBA00023316"/>
    </source>
</evidence>
<dbReference type="RefSeq" id="WP_115332093.1">
    <property type="nucleotide sequence ID" value="NZ_CAAAHP010000006.1"/>
</dbReference>
<keyword evidence="8" id="KW-0961">Cell wall biogenesis/degradation</keyword>
<evidence type="ECO:0000313" key="11">
    <source>
        <dbReference type="EMBL" id="STX52540.1"/>
    </source>
</evidence>
<comment type="subcellular location">
    <subcellularLocation>
        <location evidence="2">Periplasm</location>
    </subcellularLocation>
</comment>
<dbReference type="SUPFAM" id="SSF53187">
    <property type="entry name" value="Zn-dependent exopeptidases"/>
    <property type="match status" value="1"/>
</dbReference>
<evidence type="ECO:0000256" key="1">
    <source>
        <dbReference type="ARBA" id="ARBA00001561"/>
    </source>
</evidence>
<evidence type="ECO:0000256" key="9">
    <source>
        <dbReference type="ARBA" id="ARBA00074581"/>
    </source>
</evidence>
<dbReference type="EMBL" id="UGOD01000001">
    <property type="protein sequence ID" value="STX52540.1"/>
    <property type="molecule type" value="Genomic_DNA"/>
</dbReference>
<dbReference type="EC" id="3.5.1.28" evidence="4"/>
<evidence type="ECO:0000256" key="5">
    <source>
        <dbReference type="ARBA" id="ARBA00022729"/>
    </source>
</evidence>
<keyword evidence="6" id="KW-0574">Periplasm</keyword>
<evidence type="ECO:0000256" key="6">
    <source>
        <dbReference type="ARBA" id="ARBA00022764"/>
    </source>
</evidence>
<dbReference type="GO" id="GO:0071555">
    <property type="term" value="P:cell wall organization"/>
    <property type="evidence" value="ECO:0007669"/>
    <property type="project" value="UniProtKB-KW"/>
</dbReference>
<comment type="similarity">
    <text evidence="3">Belongs to the N-acetylmuramoyl-L-alanine amidase 3 family.</text>
</comment>
<keyword evidence="5" id="KW-0732">Signal</keyword>
<reference evidence="11 12" key="1">
    <citation type="submission" date="2018-06" db="EMBL/GenBank/DDBJ databases">
        <authorList>
            <consortium name="Pathogen Informatics"/>
            <person name="Doyle S."/>
        </authorList>
    </citation>
    <scope>NUCLEOTIDE SEQUENCE [LARGE SCALE GENOMIC DNA]</scope>
    <source>
        <strain evidence="11 12">NCTC13316</strain>
    </source>
</reference>
<dbReference type="Gene3D" id="3.40.630.40">
    <property type="entry name" value="Zn-dependent exopeptidases"/>
    <property type="match status" value="1"/>
</dbReference>
<dbReference type="InterPro" id="IPR021731">
    <property type="entry name" value="AMIN_dom"/>
</dbReference>
<feature type="domain" description="MurNAc-LAA" evidence="10">
    <location>
        <begin position="220"/>
        <end position="377"/>
    </location>
</feature>
<dbReference type="GO" id="GO:0009253">
    <property type="term" value="P:peptidoglycan catabolic process"/>
    <property type="evidence" value="ECO:0007669"/>
    <property type="project" value="InterPro"/>
</dbReference>
<name>A0A378JRN1_9GAMM</name>
<evidence type="ECO:0000256" key="7">
    <source>
        <dbReference type="ARBA" id="ARBA00022801"/>
    </source>
</evidence>
<dbReference type="OrthoDB" id="9806267at2"/>
<dbReference type="Pfam" id="PF01520">
    <property type="entry name" value="Amidase_3"/>
    <property type="match status" value="1"/>
</dbReference>
<keyword evidence="12" id="KW-1185">Reference proteome</keyword>
<evidence type="ECO:0000256" key="4">
    <source>
        <dbReference type="ARBA" id="ARBA00011901"/>
    </source>
</evidence>
<dbReference type="GO" id="GO:0030288">
    <property type="term" value="C:outer membrane-bounded periplasmic space"/>
    <property type="evidence" value="ECO:0007669"/>
    <property type="project" value="TreeGrafter"/>
</dbReference>
<evidence type="ECO:0000313" key="12">
    <source>
        <dbReference type="Proteomes" id="UP000254794"/>
    </source>
</evidence>
<protein>
    <recommendedName>
        <fullName evidence="9">N-acetylmuramoyl-L-alanine amidase AmiC</fullName>
        <ecNumber evidence="4">3.5.1.28</ecNumber>
    </recommendedName>
</protein>
<dbReference type="InterPro" id="IPR050695">
    <property type="entry name" value="N-acetylmuramoyl_amidase_3"/>
</dbReference>
<accession>A0A378JRN1</accession>
<proteinExistence type="inferred from homology"/>
<organism evidence="11 12">
    <name type="scientific">Legionella busanensis</name>
    <dbReference type="NCBI Taxonomy" id="190655"/>
    <lineage>
        <taxon>Bacteria</taxon>
        <taxon>Pseudomonadati</taxon>
        <taxon>Pseudomonadota</taxon>
        <taxon>Gammaproteobacteria</taxon>
        <taxon>Legionellales</taxon>
        <taxon>Legionellaceae</taxon>
        <taxon>Legionella</taxon>
    </lineage>
</organism>
<keyword evidence="7 11" id="KW-0378">Hydrolase</keyword>
<evidence type="ECO:0000259" key="10">
    <source>
        <dbReference type="SMART" id="SM00646"/>
    </source>
</evidence>
<dbReference type="Proteomes" id="UP000254794">
    <property type="component" value="Unassembled WGS sequence"/>
</dbReference>